<protein>
    <recommendedName>
        <fullName evidence="4">Aspartate racemase</fullName>
    </recommendedName>
</protein>
<reference evidence="2 3" key="1">
    <citation type="submission" date="2019-07" db="EMBL/GenBank/DDBJ databases">
        <title>WGS assembly of Gossypium tomentosum.</title>
        <authorList>
            <person name="Chen Z.J."/>
            <person name="Sreedasyam A."/>
            <person name="Ando A."/>
            <person name="Song Q."/>
            <person name="De L."/>
            <person name="Hulse-Kemp A."/>
            <person name="Ding M."/>
            <person name="Ye W."/>
            <person name="Kirkbride R."/>
            <person name="Jenkins J."/>
            <person name="Plott C."/>
            <person name="Lovell J."/>
            <person name="Lin Y.-M."/>
            <person name="Vaughn R."/>
            <person name="Liu B."/>
            <person name="Li W."/>
            <person name="Simpson S."/>
            <person name="Scheffler B."/>
            <person name="Saski C."/>
            <person name="Grover C."/>
            <person name="Hu G."/>
            <person name="Conover J."/>
            <person name="Carlson J."/>
            <person name="Shu S."/>
            <person name="Boston L."/>
            <person name="Williams M."/>
            <person name="Peterson D."/>
            <person name="Mcgee K."/>
            <person name="Jones D."/>
            <person name="Wendel J."/>
            <person name="Stelly D."/>
            <person name="Grimwood J."/>
            <person name="Schmutz J."/>
        </authorList>
    </citation>
    <scope>NUCLEOTIDE SEQUENCE [LARGE SCALE GENOMIC DNA]</scope>
    <source>
        <strain evidence="2">7179.01</strain>
    </source>
</reference>
<dbReference type="Pfam" id="PF01177">
    <property type="entry name" value="Asp_Glu_race"/>
    <property type="match status" value="1"/>
</dbReference>
<dbReference type="InterPro" id="IPR001920">
    <property type="entry name" value="Asp/Glu_race"/>
</dbReference>
<dbReference type="PANTHER" id="PTHR21198:SF9">
    <property type="entry name" value="ASPARTATE RACEMASE"/>
    <property type="match status" value="1"/>
</dbReference>
<dbReference type="Proteomes" id="UP000322667">
    <property type="component" value="Chromosome D05"/>
</dbReference>
<dbReference type="GO" id="GO:0047661">
    <property type="term" value="F:amino-acid racemase activity"/>
    <property type="evidence" value="ECO:0007669"/>
    <property type="project" value="InterPro"/>
</dbReference>
<evidence type="ECO:0000313" key="3">
    <source>
        <dbReference type="Proteomes" id="UP000322667"/>
    </source>
</evidence>
<accession>A0A5D2KPZ1</accession>
<gene>
    <name evidence="2" type="ORF">ES332_D05G020800v1</name>
</gene>
<proteinExistence type="predicted"/>
<dbReference type="Gene3D" id="3.40.50.1860">
    <property type="match status" value="2"/>
</dbReference>
<dbReference type="SUPFAM" id="SSF53681">
    <property type="entry name" value="Aspartate/glutamate racemase"/>
    <property type="match status" value="2"/>
</dbReference>
<dbReference type="InterPro" id="IPR015942">
    <property type="entry name" value="Asp/Glu/hydantoin_racemase"/>
</dbReference>
<organism evidence="2 3">
    <name type="scientific">Gossypium tomentosum</name>
    <name type="common">Hawaiian cotton</name>
    <name type="synonym">Gossypium sandvicense</name>
    <dbReference type="NCBI Taxonomy" id="34277"/>
    <lineage>
        <taxon>Eukaryota</taxon>
        <taxon>Viridiplantae</taxon>
        <taxon>Streptophyta</taxon>
        <taxon>Embryophyta</taxon>
        <taxon>Tracheophyta</taxon>
        <taxon>Spermatophyta</taxon>
        <taxon>Magnoliopsida</taxon>
        <taxon>eudicotyledons</taxon>
        <taxon>Gunneridae</taxon>
        <taxon>Pentapetalae</taxon>
        <taxon>rosids</taxon>
        <taxon>malvids</taxon>
        <taxon>Malvales</taxon>
        <taxon>Malvaceae</taxon>
        <taxon>Malvoideae</taxon>
        <taxon>Gossypium</taxon>
    </lineage>
</organism>
<evidence type="ECO:0000313" key="2">
    <source>
        <dbReference type="EMBL" id="TYH68899.1"/>
    </source>
</evidence>
<dbReference type="AlphaFoldDB" id="A0A5D2KPZ1"/>
<evidence type="ECO:0008006" key="4">
    <source>
        <dbReference type="Google" id="ProtNLM"/>
    </source>
</evidence>
<sequence length="361" mass="40286">MFDGGLTMSFHKVNCPPVVGNLSKIRSQCRTRPNPCFAVQMSSTLVQTDENGDFYESKKISGSSSTELKSQPQNSLLSQANTVGIIGGVSVLSTLIFLEKLVWWSSRNGEECVPFVVCSEPALDGGRRPVHSSEVNGEHIIIQNLRQKRIFLEKSGARCIVMPCHISNAWHDEISESCSLPFFHIGDCVARELKEAKLKPLDAGSSVRIGVLSTCETIAVAPYQQKLQNQGFEVVLPDKETREHILMPAVESWNQRDIEGARNLLRIAIQVLLIRAVNIVILASDVLQNILPREDPLLKKCMDPMDALARTTIKWAKSAKKGFHHFSIKATVGQLRRLRTTASIHFHARFEILIQNIGIYY</sequence>
<keyword evidence="1" id="KW-0413">Isomerase</keyword>
<dbReference type="EMBL" id="CM017627">
    <property type="protein sequence ID" value="TYH68899.1"/>
    <property type="molecule type" value="Genomic_DNA"/>
</dbReference>
<evidence type="ECO:0000256" key="1">
    <source>
        <dbReference type="ARBA" id="ARBA00023235"/>
    </source>
</evidence>
<keyword evidence="3" id="KW-1185">Reference proteome</keyword>
<name>A0A5D2KPZ1_GOSTO</name>
<dbReference type="PANTHER" id="PTHR21198">
    <property type="entry name" value="GLUTAMATE RACEMASE"/>
    <property type="match status" value="1"/>
</dbReference>